<comment type="cofactor">
    <cofactor evidence="12">
        <name>[2Fe-2S] cluster</name>
        <dbReference type="ChEBI" id="CHEBI:190135"/>
    </cofactor>
</comment>
<dbReference type="InterPro" id="IPR019574">
    <property type="entry name" value="NADH_UbQ_OxRdtase_Gsu_4Fe4S-bd"/>
</dbReference>
<evidence type="ECO:0000256" key="4">
    <source>
        <dbReference type="ARBA" id="ARBA00022485"/>
    </source>
</evidence>
<dbReference type="GO" id="GO:0046872">
    <property type="term" value="F:metal ion binding"/>
    <property type="evidence" value="ECO:0007669"/>
    <property type="project" value="UniProtKB-KW"/>
</dbReference>
<dbReference type="GO" id="GO:0016491">
    <property type="term" value="F:oxidoreductase activity"/>
    <property type="evidence" value="ECO:0007669"/>
    <property type="project" value="InterPro"/>
</dbReference>
<evidence type="ECO:0000259" key="13">
    <source>
        <dbReference type="PROSITE" id="PS51085"/>
    </source>
</evidence>
<accession>A0A0F8XZC0</accession>
<dbReference type="EMBL" id="LAZR01056325">
    <property type="protein sequence ID" value="KKK74422.1"/>
    <property type="molecule type" value="Genomic_DNA"/>
</dbReference>
<evidence type="ECO:0000313" key="15">
    <source>
        <dbReference type="EMBL" id="KKK74422.1"/>
    </source>
</evidence>
<comment type="cofactor">
    <cofactor evidence="1">
        <name>[4Fe-4S] cluster</name>
        <dbReference type="ChEBI" id="CHEBI:49883"/>
    </cofactor>
</comment>
<dbReference type="InterPro" id="IPR001041">
    <property type="entry name" value="2Fe-2S_ferredoxin-type"/>
</dbReference>
<dbReference type="InterPro" id="IPR036010">
    <property type="entry name" value="2Fe-2S_ferredoxin-like_sf"/>
</dbReference>
<dbReference type="PROSITE" id="PS51085">
    <property type="entry name" value="2FE2S_FER_2"/>
    <property type="match status" value="1"/>
</dbReference>
<dbReference type="SMART" id="SM00929">
    <property type="entry name" value="NADH-G_4Fe-4S_3"/>
    <property type="match status" value="1"/>
</dbReference>
<evidence type="ECO:0000256" key="1">
    <source>
        <dbReference type="ARBA" id="ARBA00001966"/>
    </source>
</evidence>
<evidence type="ECO:0008006" key="16">
    <source>
        <dbReference type="Google" id="ProtNLM"/>
    </source>
</evidence>
<dbReference type="CDD" id="cd00207">
    <property type="entry name" value="fer2"/>
    <property type="match status" value="1"/>
</dbReference>
<dbReference type="AlphaFoldDB" id="A0A0F8XZC0"/>
<sequence>MNGKTVKIIIDGREIEAKAGQTVIQAADYAGIYIPRLCYHQDLVPGGHCRVCTVKINGKATNACTFPVAEGLVIENDTEEIKKARRQVIEMLFVEGNHFCPFCEKSGNCELQSLASRLGMTAPTFPYLFK</sequence>
<evidence type="ECO:0000256" key="9">
    <source>
        <dbReference type="ARBA" id="ARBA00023014"/>
    </source>
</evidence>
<keyword evidence="4" id="KW-0004">4Fe-4S</keyword>
<comment type="similarity">
    <text evidence="3">Belongs to the complex I 75 kDa subunit family.</text>
</comment>
<dbReference type="GO" id="GO:0016020">
    <property type="term" value="C:membrane"/>
    <property type="evidence" value="ECO:0007669"/>
    <property type="project" value="UniProtKB-SubCell"/>
</dbReference>
<dbReference type="PROSITE" id="PS00641">
    <property type="entry name" value="COMPLEX1_75K_1"/>
    <property type="match status" value="1"/>
</dbReference>
<evidence type="ECO:0000256" key="6">
    <source>
        <dbReference type="ARBA" id="ARBA00022723"/>
    </source>
</evidence>
<evidence type="ECO:0000256" key="11">
    <source>
        <dbReference type="ARBA" id="ARBA00023136"/>
    </source>
</evidence>
<proteinExistence type="inferred from homology"/>
<dbReference type="Pfam" id="PF13510">
    <property type="entry name" value="Fer2_4"/>
    <property type="match status" value="1"/>
</dbReference>
<evidence type="ECO:0000256" key="8">
    <source>
        <dbReference type="ARBA" id="ARBA00023004"/>
    </source>
</evidence>
<dbReference type="InterPro" id="IPR000283">
    <property type="entry name" value="NADH_UbQ_OxRdtase_75kDa_su_CS"/>
</dbReference>
<organism evidence="15">
    <name type="scientific">marine sediment metagenome</name>
    <dbReference type="NCBI Taxonomy" id="412755"/>
    <lineage>
        <taxon>unclassified sequences</taxon>
        <taxon>metagenomes</taxon>
        <taxon>ecological metagenomes</taxon>
    </lineage>
</organism>
<dbReference type="GO" id="GO:0051537">
    <property type="term" value="F:2 iron, 2 sulfur cluster binding"/>
    <property type="evidence" value="ECO:0007669"/>
    <property type="project" value="UniProtKB-KW"/>
</dbReference>
<evidence type="ECO:0000256" key="12">
    <source>
        <dbReference type="ARBA" id="ARBA00034078"/>
    </source>
</evidence>
<keyword evidence="5" id="KW-0001">2Fe-2S</keyword>
<dbReference type="GO" id="GO:0042773">
    <property type="term" value="P:ATP synthesis coupled electron transport"/>
    <property type="evidence" value="ECO:0007669"/>
    <property type="project" value="InterPro"/>
</dbReference>
<evidence type="ECO:0000256" key="7">
    <source>
        <dbReference type="ARBA" id="ARBA00022967"/>
    </source>
</evidence>
<dbReference type="FunFam" id="3.10.20.740:FF:000004">
    <property type="entry name" value="NADH-quinone oxidoreductase"/>
    <property type="match status" value="1"/>
</dbReference>
<keyword evidence="10" id="KW-0520">NAD</keyword>
<comment type="subcellular location">
    <subcellularLocation>
        <location evidence="2">Membrane</location>
    </subcellularLocation>
</comment>
<feature type="domain" description="2Fe-2S ferredoxin-type" evidence="13">
    <location>
        <begin position="4"/>
        <end position="80"/>
    </location>
</feature>
<dbReference type="Gene3D" id="3.10.20.740">
    <property type="match status" value="1"/>
</dbReference>
<evidence type="ECO:0000259" key="14">
    <source>
        <dbReference type="PROSITE" id="PS51839"/>
    </source>
</evidence>
<evidence type="ECO:0000256" key="3">
    <source>
        <dbReference type="ARBA" id="ARBA00005404"/>
    </source>
</evidence>
<dbReference type="Pfam" id="PF10588">
    <property type="entry name" value="NADH-G_4Fe-4S_3"/>
    <property type="match status" value="1"/>
</dbReference>
<name>A0A0F8XZC0_9ZZZZ</name>
<keyword evidence="6" id="KW-0479">Metal-binding</keyword>
<keyword evidence="8" id="KW-0408">Iron</keyword>
<keyword evidence="11" id="KW-0472">Membrane</keyword>
<keyword evidence="9" id="KW-0411">Iron-sulfur</keyword>
<dbReference type="PROSITE" id="PS51839">
    <property type="entry name" value="4FE4S_HC3"/>
    <property type="match status" value="1"/>
</dbReference>
<comment type="caution">
    <text evidence="15">The sequence shown here is derived from an EMBL/GenBank/DDBJ whole genome shotgun (WGS) entry which is preliminary data.</text>
</comment>
<evidence type="ECO:0000256" key="5">
    <source>
        <dbReference type="ARBA" id="ARBA00022714"/>
    </source>
</evidence>
<dbReference type="SUPFAM" id="SSF54292">
    <property type="entry name" value="2Fe-2S ferredoxin-like"/>
    <property type="match status" value="1"/>
</dbReference>
<evidence type="ECO:0000256" key="2">
    <source>
        <dbReference type="ARBA" id="ARBA00004370"/>
    </source>
</evidence>
<feature type="non-terminal residue" evidence="15">
    <location>
        <position position="130"/>
    </location>
</feature>
<dbReference type="PROSITE" id="PS00642">
    <property type="entry name" value="COMPLEX1_75K_2"/>
    <property type="match status" value="1"/>
</dbReference>
<dbReference type="GO" id="GO:0008137">
    <property type="term" value="F:NADH dehydrogenase (ubiquinone) activity"/>
    <property type="evidence" value="ECO:0007669"/>
    <property type="project" value="InterPro"/>
</dbReference>
<reference evidence="15" key="1">
    <citation type="journal article" date="2015" name="Nature">
        <title>Complex archaea that bridge the gap between prokaryotes and eukaryotes.</title>
        <authorList>
            <person name="Spang A."/>
            <person name="Saw J.H."/>
            <person name="Jorgensen S.L."/>
            <person name="Zaremba-Niedzwiedzka K."/>
            <person name="Martijn J."/>
            <person name="Lind A.E."/>
            <person name="van Eijk R."/>
            <person name="Schleper C."/>
            <person name="Guy L."/>
            <person name="Ettema T.J."/>
        </authorList>
    </citation>
    <scope>NUCLEOTIDE SEQUENCE</scope>
</reference>
<evidence type="ECO:0000256" key="10">
    <source>
        <dbReference type="ARBA" id="ARBA00023027"/>
    </source>
</evidence>
<protein>
    <recommendedName>
        <fullName evidence="16">2Fe-2S ferredoxin-type domain-containing protein</fullName>
    </recommendedName>
</protein>
<feature type="domain" description="4Fe-4S His(Cys)3-ligated-type" evidence="14">
    <location>
        <begin position="80"/>
        <end position="119"/>
    </location>
</feature>
<dbReference type="GO" id="GO:0051539">
    <property type="term" value="F:4 iron, 4 sulfur cluster binding"/>
    <property type="evidence" value="ECO:0007669"/>
    <property type="project" value="UniProtKB-KW"/>
</dbReference>
<gene>
    <name evidence="15" type="ORF">LCGC14_2883940</name>
</gene>
<keyword evidence="7" id="KW-1278">Translocase</keyword>